<dbReference type="Pfam" id="PF14052">
    <property type="entry name" value="Caps_assemb_Wzi"/>
    <property type="match status" value="1"/>
</dbReference>
<dbReference type="RefSeq" id="WP_037443122.1">
    <property type="nucleotide sequence ID" value="NZ_JNFF01000092.1"/>
</dbReference>
<dbReference type="eggNOG" id="ENOG502Z8PX">
    <property type="taxonomic scope" value="Bacteria"/>
</dbReference>
<keyword evidence="2" id="KW-1185">Reference proteome</keyword>
<reference evidence="1 2" key="1">
    <citation type="journal article" date="1992" name="Int. J. Syst. Bacteriol.">
        <title>Sphingobacterium antarcticus sp. nov. a Psychrotrophic Bacterium from the Soils of Schirmacher Oasis, Antarctica.</title>
        <authorList>
            <person name="Shivaji S."/>
            <person name="Ray M.K."/>
            <person name="Rao N.S."/>
            <person name="Saiserr L."/>
            <person name="Jagannadham M.V."/>
            <person name="Kumar G.S."/>
            <person name="Reddy G."/>
            <person name="Bhargava P.M."/>
        </authorList>
    </citation>
    <scope>NUCLEOTIDE SEQUENCE [LARGE SCALE GENOMIC DNA]</scope>
    <source>
        <strain evidence="1 2">4BY</strain>
    </source>
</reference>
<organism evidence="1 2">
    <name type="scientific">Pedobacter antarcticus 4BY</name>
    <dbReference type="NCBI Taxonomy" id="1358423"/>
    <lineage>
        <taxon>Bacteria</taxon>
        <taxon>Pseudomonadati</taxon>
        <taxon>Bacteroidota</taxon>
        <taxon>Sphingobacteriia</taxon>
        <taxon>Sphingobacteriales</taxon>
        <taxon>Sphingobacteriaceae</taxon>
        <taxon>Pedobacter</taxon>
    </lineage>
</organism>
<proteinExistence type="predicted"/>
<comment type="caution">
    <text evidence="1">The sequence shown here is derived from an EMBL/GenBank/DDBJ whole genome shotgun (WGS) entry which is preliminary data.</text>
</comment>
<evidence type="ECO:0008006" key="3">
    <source>
        <dbReference type="Google" id="ProtNLM"/>
    </source>
</evidence>
<dbReference type="EMBL" id="JNFF01000092">
    <property type="protein sequence ID" value="KEQ28933.1"/>
    <property type="molecule type" value="Genomic_DNA"/>
</dbReference>
<dbReference type="Gene3D" id="2.40.160.130">
    <property type="entry name" value="Capsule assembly protein Wzi"/>
    <property type="match status" value="1"/>
</dbReference>
<dbReference type="Proteomes" id="UP000028007">
    <property type="component" value="Unassembled WGS sequence"/>
</dbReference>
<name>A0A081PE10_9SPHI</name>
<sequence>MRYLKISLSILLFCVTGQIGYTQTIPVGTPGIEDYYRRAQLMGLADSSVSFMIRPILPKLSFKAKDVFYPDSSETRFNLMDVESAFTSKNGKLKVSLLPLSVQTQFNSHHPYGWNDGAMIPAKGLQGLVSAGVYLEYGILSIQFRPEVVLATNDKFDTFDKDHYPVIAARYYDFYNNIDLPARFGNGEYSKAYWGQSSIRLNYKDVSFGLSTENLWWGPGMRNSLLMSNSAPGFKHLTLNTRKPVKTAIGSFEGQIIAGRLESSGFGVLEPERDFFGDNLYVPKGNEWRYLSGLAVTYQPKWVPGLFLGLTRSAQSYHQDLNSFGDYLPFFSGTKKVNADEPTEQRDTRSSVFMRWLWPEEQAEIYFEYGNDNNKGNNRNQMLEPARNRAYIFGMRKMIPFNKSRNENLLFSIEATQMQMTSPEDIRSADSWYVNKHVRHGYTNRGEVLGAGIGPGGNMQSLDVSWVKGLKRLGIQLERYVHNNDFYYYAYEDSLDPRRHWVDFSLGFNGEWNYKNFIFNAKLQGIKSLNYQWYLLQKPGDIIWVNGRDAFNLQMQAGLTYRF</sequence>
<protein>
    <recommendedName>
        <fullName evidence="3">Capsule assembly protein Wzi</fullName>
    </recommendedName>
</protein>
<accession>A0A081PE10</accession>
<dbReference type="OrthoDB" id="1293009at2"/>
<dbReference type="AlphaFoldDB" id="A0A081PE10"/>
<gene>
    <name evidence="1" type="ORF">N180_15405</name>
</gene>
<dbReference type="InterPro" id="IPR026950">
    <property type="entry name" value="Caps_assemb_Wzi"/>
</dbReference>
<evidence type="ECO:0000313" key="1">
    <source>
        <dbReference type="EMBL" id="KEQ28933.1"/>
    </source>
</evidence>
<evidence type="ECO:0000313" key="2">
    <source>
        <dbReference type="Proteomes" id="UP000028007"/>
    </source>
</evidence>
<dbReference type="InterPro" id="IPR038636">
    <property type="entry name" value="Wzi_sf"/>
</dbReference>